<dbReference type="Proteomes" id="UP001251528">
    <property type="component" value="Unassembled WGS sequence"/>
</dbReference>
<sequence length="68" mass="7281">MPSDKTCNGSAVGSTTTVQPSAPAQGHDAQTQTAVQINPMMSQYLQETRPEEVPTSERIGSKSFKNNN</sequence>
<accession>A0AAJ0CL45</accession>
<gene>
    <name evidence="2" type="ORF">QQS21_007201</name>
</gene>
<evidence type="ECO:0000313" key="3">
    <source>
        <dbReference type="Proteomes" id="UP001251528"/>
    </source>
</evidence>
<proteinExistence type="predicted"/>
<comment type="caution">
    <text evidence="2">The sequence shown here is derived from an EMBL/GenBank/DDBJ whole genome shotgun (WGS) entry which is preliminary data.</text>
</comment>
<dbReference type="AlphaFoldDB" id="A0AAJ0CL45"/>
<name>A0AAJ0CL45_9HYPO</name>
<evidence type="ECO:0000313" key="2">
    <source>
        <dbReference type="EMBL" id="KAK2595070.1"/>
    </source>
</evidence>
<feature type="region of interest" description="Disordered" evidence="1">
    <location>
        <begin position="46"/>
        <end position="68"/>
    </location>
</feature>
<protein>
    <submittedName>
        <fullName evidence="2">Uncharacterized protein</fullName>
    </submittedName>
</protein>
<dbReference type="EMBL" id="JASWJB010000144">
    <property type="protein sequence ID" value="KAK2595070.1"/>
    <property type="molecule type" value="Genomic_DNA"/>
</dbReference>
<keyword evidence="3" id="KW-1185">Reference proteome</keyword>
<evidence type="ECO:0000256" key="1">
    <source>
        <dbReference type="SAM" id="MobiDB-lite"/>
    </source>
</evidence>
<feature type="region of interest" description="Disordered" evidence="1">
    <location>
        <begin position="1"/>
        <end position="32"/>
    </location>
</feature>
<reference evidence="2" key="1">
    <citation type="submission" date="2023-06" db="EMBL/GenBank/DDBJ databases">
        <title>Conoideocrella luteorostrata (Hypocreales: Clavicipitaceae), a potential biocontrol fungus for elongate hemlock scale in United States Christmas tree production areas.</title>
        <authorList>
            <person name="Barrett H."/>
            <person name="Lovett B."/>
            <person name="Macias A.M."/>
            <person name="Stajich J.E."/>
            <person name="Kasson M.T."/>
        </authorList>
    </citation>
    <scope>NUCLEOTIDE SEQUENCE</scope>
    <source>
        <strain evidence="2">ARSEF 14590</strain>
    </source>
</reference>
<organism evidence="2 3">
    <name type="scientific">Conoideocrella luteorostrata</name>
    <dbReference type="NCBI Taxonomy" id="1105319"/>
    <lineage>
        <taxon>Eukaryota</taxon>
        <taxon>Fungi</taxon>
        <taxon>Dikarya</taxon>
        <taxon>Ascomycota</taxon>
        <taxon>Pezizomycotina</taxon>
        <taxon>Sordariomycetes</taxon>
        <taxon>Hypocreomycetidae</taxon>
        <taxon>Hypocreales</taxon>
        <taxon>Clavicipitaceae</taxon>
        <taxon>Conoideocrella</taxon>
    </lineage>
</organism>